<name>A0AAW1QQ93_9CHLO</name>
<evidence type="ECO:0008006" key="4">
    <source>
        <dbReference type="Google" id="ProtNLM"/>
    </source>
</evidence>
<accession>A0AAW1QQ93</accession>
<evidence type="ECO:0000256" key="1">
    <source>
        <dbReference type="SAM" id="SignalP"/>
    </source>
</evidence>
<evidence type="ECO:0000313" key="3">
    <source>
        <dbReference type="Proteomes" id="UP001489004"/>
    </source>
</evidence>
<dbReference type="EMBL" id="JALJOR010000002">
    <property type="protein sequence ID" value="KAK9823706.1"/>
    <property type="molecule type" value="Genomic_DNA"/>
</dbReference>
<dbReference type="Proteomes" id="UP001489004">
    <property type="component" value="Unassembled WGS sequence"/>
</dbReference>
<keyword evidence="3" id="KW-1185">Reference proteome</keyword>
<dbReference type="AlphaFoldDB" id="A0AAW1QQ93"/>
<gene>
    <name evidence="2" type="ORF">WJX72_004819</name>
</gene>
<sequence length="331" mass="37463">MQPGAVVLGILVALLAQGAAGVRHLGDSPQHLAAAAHCGVELQFHEYLPSAWEAFWLTHGSSLQHRVCESMLEDEDKTSKWLNTIEHFKTVGDVQKVSWDPAVFSKYTYKNKCKPHDPPIEVFIEPAVGVLRHPHAACTQKVEIQERSYIVLSGLSGATLKDVYPGRKYLFDLGTNAYHSSLDWFDKAYGGIGIEFDDVYAWELAHMDPKAYWASVTETMVEKLHFYNIGIDNDTTKASHPLNIMKSIYRPGDLIIVKLDIDNEELESFILKEIETDPHLAAIISDIFVEMHFDSPVMNAWFGNKLKQKLADVLKFFHTFRSLGIRMHPWP</sequence>
<proteinExistence type="predicted"/>
<reference evidence="2 3" key="1">
    <citation type="journal article" date="2024" name="Nat. Commun.">
        <title>Phylogenomics reveals the evolutionary origins of lichenization in chlorophyte algae.</title>
        <authorList>
            <person name="Puginier C."/>
            <person name="Libourel C."/>
            <person name="Otte J."/>
            <person name="Skaloud P."/>
            <person name="Haon M."/>
            <person name="Grisel S."/>
            <person name="Petersen M."/>
            <person name="Berrin J.G."/>
            <person name="Delaux P.M."/>
            <person name="Dal Grande F."/>
            <person name="Keller J."/>
        </authorList>
    </citation>
    <scope>NUCLEOTIDE SEQUENCE [LARGE SCALE GENOMIC DNA]</scope>
    <source>
        <strain evidence="2 3">SAG 2043</strain>
    </source>
</reference>
<feature type="signal peptide" evidence="1">
    <location>
        <begin position="1"/>
        <end position="21"/>
    </location>
</feature>
<evidence type="ECO:0000313" key="2">
    <source>
        <dbReference type="EMBL" id="KAK9823706.1"/>
    </source>
</evidence>
<comment type="caution">
    <text evidence="2">The sequence shown here is derived from an EMBL/GenBank/DDBJ whole genome shotgun (WGS) entry which is preliminary data.</text>
</comment>
<keyword evidence="1" id="KW-0732">Signal</keyword>
<organism evidence="2 3">
    <name type="scientific">[Myrmecia] bisecta</name>
    <dbReference type="NCBI Taxonomy" id="41462"/>
    <lineage>
        <taxon>Eukaryota</taxon>
        <taxon>Viridiplantae</taxon>
        <taxon>Chlorophyta</taxon>
        <taxon>core chlorophytes</taxon>
        <taxon>Trebouxiophyceae</taxon>
        <taxon>Trebouxiales</taxon>
        <taxon>Trebouxiaceae</taxon>
        <taxon>Myrmecia</taxon>
    </lineage>
</organism>
<feature type="chain" id="PRO_5043396586" description="Methyltransferase domain-containing protein" evidence="1">
    <location>
        <begin position="22"/>
        <end position="331"/>
    </location>
</feature>
<protein>
    <recommendedName>
        <fullName evidence="4">Methyltransferase domain-containing protein</fullName>
    </recommendedName>
</protein>